<evidence type="ECO:0000259" key="8">
    <source>
        <dbReference type="SMART" id="SM00760"/>
    </source>
</evidence>
<evidence type="ECO:0000256" key="5">
    <source>
        <dbReference type="ARBA" id="ARBA00023121"/>
    </source>
</evidence>
<dbReference type="RefSeq" id="WP_197440400.1">
    <property type="nucleotide sequence ID" value="NZ_CP036281.1"/>
</dbReference>
<sequence length="342" mass="38428">MAKSRIPLLVLEENRLPFSAIERLHRREGWTGTELLYLYGAAGDGKSMLVKHFLHLEKKELGKQRYEQVTAAEFSADFTEAVTLEQIDQFQERFHSLDLLICEDVGAIDTRKEAQRQLILAIDAVGQRNGRVLLTANRSPGSLTGYPARFVNRCHGGLCVGIKPLKPTSRVKMITHLSSCQQILLPQEQIQKLAATVKGSIRDLLGTVNQLDAIARLQQRPIDAKLCAQYLKGDIEVPKPEIKVITRIVSQEFGVNISEIRSAARDRKLVLARQCAMYLSREIAEKPLQEIARYFGGRNHSTVIHSCRRFEQRLSDDAALGKELKTILHRLGLPSDSVLITC</sequence>
<evidence type="ECO:0000256" key="7">
    <source>
        <dbReference type="RuleBase" id="RU004227"/>
    </source>
</evidence>
<accession>A0A518CGE9</accession>
<dbReference type="KEGG" id="plon:Pla110_00010"/>
<dbReference type="Gene3D" id="3.40.50.300">
    <property type="entry name" value="P-loop containing nucleotide triphosphate hydrolases"/>
    <property type="match status" value="1"/>
</dbReference>
<dbReference type="Gene3D" id="1.10.8.60">
    <property type="match status" value="1"/>
</dbReference>
<keyword evidence="1" id="KW-0963">Cytoplasm</keyword>
<evidence type="ECO:0000256" key="3">
    <source>
        <dbReference type="ARBA" id="ARBA00022741"/>
    </source>
</evidence>
<keyword evidence="5" id="KW-0446">Lipid-binding</keyword>
<dbReference type="Pfam" id="PF00308">
    <property type="entry name" value="Bac_DnaA"/>
    <property type="match status" value="1"/>
</dbReference>
<proteinExistence type="inferred from homology"/>
<evidence type="ECO:0000256" key="6">
    <source>
        <dbReference type="ARBA" id="ARBA00023125"/>
    </source>
</evidence>
<dbReference type="SUPFAM" id="SSF48295">
    <property type="entry name" value="TrpR-like"/>
    <property type="match status" value="1"/>
</dbReference>
<dbReference type="GO" id="GO:0006270">
    <property type="term" value="P:DNA replication initiation"/>
    <property type="evidence" value="ECO:0007669"/>
    <property type="project" value="InterPro"/>
</dbReference>
<keyword evidence="4" id="KW-0067">ATP-binding</keyword>
<organism evidence="9 10">
    <name type="scientific">Polystyrenella longa</name>
    <dbReference type="NCBI Taxonomy" id="2528007"/>
    <lineage>
        <taxon>Bacteria</taxon>
        <taxon>Pseudomonadati</taxon>
        <taxon>Planctomycetota</taxon>
        <taxon>Planctomycetia</taxon>
        <taxon>Planctomycetales</taxon>
        <taxon>Planctomycetaceae</taxon>
        <taxon>Polystyrenella</taxon>
    </lineage>
</organism>
<dbReference type="GO" id="GO:0005524">
    <property type="term" value="F:ATP binding"/>
    <property type="evidence" value="ECO:0007669"/>
    <property type="project" value="UniProtKB-KW"/>
</dbReference>
<protein>
    <submittedName>
        <fullName evidence="9">Chromosomal replication initiator protein DnaA</fullName>
    </submittedName>
</protein>
<dbReference type="EMBL" id="CP036281">
    <property type="protein sequence ID" value="QDU78300.1"/>
    <property type="molecule type" value="Genomic_DNA"/>
</dbReference>
<dbReference type="Pfam" id="PF08299">
    <property type="entry name" value="Bac_DnaA_C"/>
    <property type="match status" value="1"/>
</dbReference>
<feature type="domain" description="Chromosomal replication initiator DnaA C-terminal" evidence="8">
    <location>
        <begin position="241"/>
        <end position="310"/>
    </location>
</feature>
<dbReference type="GO" id="GO:0008289">
    <property type="term" value="F:lipid binding"/>
    <property type="evidence" value="ECO:0007669"/>
    <property type="project" value="UniProtKB-KW"/>
</dbReference>
<comment type="similarity">
    <text evidence="7">Belongs to the DnaA family.</text>
</comment>
<dbReference type="InterPro" id="IPR013317">
    <property type="entry name" value="DnaA_dom"/>
</dbReference>
<dbReference type="Proteomes" id="UP000317178">
    <property type="component" value="Chromosome"/>
</dbReference>
<evidence type="ECO:0000256" key="2">
    <source>
        <dbReference type="ARBA" id="ARBA00022705"/>
    </source>
</evidence>
<dbReference type="InterPro" id="IPR010921">
    <property type="entry name" value="Trp_repressor/repl_initiator"/>
</dbReference>
<dbReference type="SMART" id="SM00760">
    <property type="entry name" value="Bac_DnaA_C"/>
    <property type="match status" value="1"/>
</dbReference>
<name>A0A518CGE9_9PLAN</name>
<evidence type="ECO:0000256" key="1">
    <source>
        <dbReference type="ARBA" id="ARBA00022490"/>
    </source>
</evidence>
<dbReference type="Gene3D" id="1.10.1750.10">
    <property type="match status" value="1"/>
</dbReference>
<keyword evidence="10" id="KW-1185">Reference proteome</keyword>
<reference evidence="9 10" key="1">
    <citation type="submission" date="2019-02" db="EMBL/GenBank/DDBJ databases">
        <title>Deep-cultivation of Planctomycetes and their phenomic and genomic characterization uncovers novel biology.</title>
        <authorList>
            <person name="Wiegand S."/>
            <person name="Jogler M."/>
            <person name="Boedeker C."/>
            <person name="Pinto D."/>
            <person name="Vollmers J."/>
            <person name="Rivas-Marin E."/>
            <person name="Kohn T."/>
            <person name="Peeters S.H."/>
            <person name="Heuer A."/>
            <person name="Rast P."/>
            <person name="Oberbeckmann S."/>
            <person name="Bunk B."/>
            <person name="Jeske O."/>
            <person name="Meyerdierks A."/>
            <person name="Storesund J.E."/>
            <person name="Kallscheuer N."/>
            <person name="Luecker S."/>
            <person name="Lage O.M."/>
            <person name="Pohl T."/>
            <person name="Merkel B.J."/>
            <person name="Hornburger P."/>
            <person name="Mueller R.-W."/>
            <person name="Bruemmer F."/>
            <person name="Labrenz M."/>
            <person name="Spormann A.M."/>
            <person name="Op den Camp H."/>
            <person name="Overmann J."/>
            <person name="Amann R."/>
            <person name="Jetten M.S.M."/>
            <person name="Mascher T."/>
            <person name="Medema M.H."/>
            <person name="Devos D.P."/>
            <person name="Kaster A.-K."/>
            <person name="Ovreas L."/>
            <person name="Rohde M."/>
            <person name="Galperin M.Y."/>
            <person name="Jogler C."/>
        </authorList>
    </citation>
    <scope>NUCLEOTIDE SEQUENCE [LARGE SCALE GENOMIC DNA]</scope>
    <source>
        <strain evidence="9 10">Pla110</strain>
    </source>
</reference>
<keyword evidence="3" id="KW-0547">Nucleotide-binding</keyword>
<dbReference type="PANTHER" id="PTHR30050">
    <property type="entry name" value="CHROMOSOMAL REPLICATION INITIATOR PROTEIN DNAA"/>
    <property type="match status" value="1"/>
</dbReference>
<evidence type="ECO:0000313" key="9">
    <source>
        <dbReference type="EMBL" id="QDU78300.1"/>
    </source>
</evidence>
<dbReference type="CDD" id="cd06571">
    <property type="entry name" value="Bac_DnaA_C"/>
    <property type="match status" value="1"/>
</dbReference>
<dbReference type="InterPro" id="IPR027417">
    <property type="entry name" value="P-loop_NTPase"/>
</dbReference>
<dbReference type="GO" id="GO:0005886">
    <property type="term" value="C:plasma membrane"/>
    <property type="evidence" value="ECO:0007669"/>
    <property type="project" value="TreeGrafter"/>
</dbReference>
<dbReference type="PRINTS" id="PR00051">
    <property type="entry name" value="DNAA"/>
</dbReference>
<evidence type="ECO:0000313" key="10">
    <source>
        <dbReference type="Proteomes" id="UP000317178"/>
    </source>
</evidence>
<keyword evidence="2 7" id="KW-0235">DNA replication</keyword>
<dbReference type="GO" id="GO:0006275">
    <property type="term" value="P:regulation of DNA replication"/>
    <property type="evidence" value="ECO:0007669"/>
    <property type="project" value="InterPro"/>
</dbReference>
<dbReference type="AlphaFoldDB" id="A0A518CGE9"/>
<dbReference type="PANTHER" id="PTHR30050:SF2">
    <property type="entry name" value="CHROMOSOMAL REPLICATION INITIATOR PROTEIN DNAA"/>
    <property type="match status" value="1"/>
</dbReference>
<evidence type="ECO:0000256" key="4">
    <source>
        <dbReference type="ARBA" id="ARBA00022840"/>
    </source>
</evidence>
<dbReference type="InterPro" id="IPR020591">
    <property type="entry name" value="Chromosome_initiator_DnaA-like"/>
</dbReference>
<keyword evidence="6" id="KW-0238">DNA-binding</keyword>
<gene>
    <name evidence="9" type="primary">dnaA_1</name>
    <name evidence="9" type="ORF">Pla110_00010</name>
</gene>
<dbReference type="InterPro" id="IPR013159">
    <property type="entry name" value="DnaA_C"/>
</dbReference>
<dbReference type="GO" id="GO:0003688">
    <property type="term" value="F:DNA replication origin binding"/>
    <property type="evidence" value="ECO:0007669"/>
    <property type="project" value="TreeGrafter"/>
</dbReference>
<dbReference type="SUPFAM" id="SSF52540">
    <property type="entry name" value="P-loop containing nucleoside triphosphate hydrolases"/>
    <property type="match status" value="1"/>
</dbReference>